<organism evidence="12 13">
    <name type="scientific">Lysobacter brunescens</name>
    <dbReference type="NCBI Taxonomy" id="262323"/>
    <lineage>
        <taxon>Bacteria</taxon>
        <taxon>Pseudomonadati</taxon>
        <taxon>Pseudomonadota</taxon>
        <taxon>Gammaproteobacteria</taxon>
        <taxon>Lysobacterales</taxon>
        <taxon>Lysobacteraceae</taxon>
        <taxon>Lysobacter</taxon>
    </lineage>
</organism>
<dbReference type="InterPro" id="IPR028250">
    <property type="entry name" value="DsbDN"/>
</dbReference>
<name>A0ABW2Y9H2_9GAMM</name>
<protein>
    <submittedName>
        <fullName evidence="12">Protein-disulfide reductase DsbD family protein</fullName>
    </submittedName>
</protein>
<keyword evidence="10" id="KW-0732">Signal</keyword>
<feature type="region of interest" description="Disordered" evidence="8">
    <location>
        <begin position="327"/>
        <end position="350"/>
    </location>
</feature>
<dbReference type="InterPro" id="IPR036929">
    <property type="entry name" value="DsbDN_sf"/>
</dbReference>
<evidence type="ECO:0000256" key="1">
    <source>
        <dbReference type="ARBA" id="ARBA00004651"/>
    </source>
</evidence>
<keyword evidence="7" id="KW-0676">Redox-active center</keyword>
<feature type="signal peptide" evidence="10">
    <location>
        <begin position="1"/>
        <end position="25"/>
    </location>
</feature>
<feature type="transmembrane region" description="Helical" evidence="9">
    <location>
        <begin position="624"/>
        <end position="643"/>
    </location>
</feature>
<evidence type="ECO:0000313" key="12">
    <source>
        <dbReference type="EMBL" id="MFD0725199.1"/>
    </source>
</evidence>
<dbReference type="CDD" id="cd02953">
    <property type="entry name" value="DsbDgamma"/>
    <property type="match status" value="1"/>
</dbReference>
<gene>
    <name evidence="12" type="ORF">ACFQ0E_06240</name>
</gene>
<feature type="transmembrane region" description="Helical" evidence="9">
    <location>
        <begin position="487"/>
        <end position="506"/>
    </location>
</feature>
<dbReference type="Gene3D" id="3.40.30.10">
    <property type="entry name" value="Glutaredoxin"/>
    <property type="match status" value="1"/>
</dbReference>
<feature type="transmembrane region" description="Helical" evidence="9">
    <location>
        <begin position="558"/>
        <end position="581"/>
    </location>
</feature>
<dbReference type="InterPro" id="IPR035671">
    <property type="entry name" value="DsbD_gamma"/>
</dbReference>
<dbReference type="Gene3D" id="2.60.40.1250">
    <property type="entry name" value="Thiol:disulfide interchange protein DsbD, N-terminal domain"/>
    <property type="match status" value="2"/>
</dbReference>
<proteinExistence type="predicted"/>
<feature type="transmembrane region" description="Helical" evidence="9">
    <location>
        <begin position="446"/>
        <end position="467"/>
    </location>
</feature>
<dbReference type="InterPro" id="IPR036249">
    <property type="entry name" value="Thioredoxin-like_sf"/>
</dbReference>
<feature type="transmembrane region" description="Helical" evidence="9">
    <location>
        <begin position="650"/>
        <end position="669"/>
    </location>
</feature>
<dbReference type="InterPro" id="IPR003834">
    <property type="entry name" value="Cyt_c_assmbl_TM_dom"/>
</dbReference>
<keyword evidence="6 9" id="KW-0472">Membrane</keyword>
<dbReference type="Pfam" id="PF02683">
    <property type="entry name" value="DsbD_TM"/>
    <property type="match status" value="1"/>
</dbReference>
<feature type="transmembrane region" description="Helical" evidence="9">
    <location>
        <begin position="401"/>
        <end position="425"/>
    </location>
</feature>
<evidence type="ECO:0000256" key="8">
    <source>
        <dbReference type="SAM" id="MobiDB-lite"/>
    </source>
</evidence>
<dbReference type="PANTHER" id="PTHR32234">
    <property type="entry name" value="THIOL:DISULFIDE INTERCHANGE PROTEIN DSBD"/>
    <property type="match status" value="1"/>
</dbReference>
<feature type="region of interest" description="Disordered" evidence="8">
    <location>
        <begin position="369"/>
        <end position="393"/>
    </location>
</feature>
<keyword evidence="5 9" id="KW-1133">Transmembrane helix</keyword>
<dbReference type="EMBL" id="JBHTIF010000001">
    <property type="protein sequence ID" value="MFD0725199.1"/>
    <property type="molecule type" value="Genomic_DNA"/>
</dbReference>
<evidence type="ECO:0000256" key="5">
    <source>
        <dbReference type="ARBA" id="ARBA00022989"/>
    </source>
</evidence>
<dbReference type="RefSeq" id="WP_386822809.1">
    <property type="nucleotide sequence ID" value="NZ_JBHTIF010000001.1"/>
</dbReference>
<dbReference type="PROSITE" id="PS51352">
    <property type="entry name" value="THIOREDOXIN_2"/>
    <property type="match status" value="1"/>
</dbReference>
<feature type="compositionally biased region" description="Low complexity" evidence="8">
    <location>
        <begin position="151"/>
        <end position="168"/>
    </location>
</feature>
<keyword evidence="4" id="KW-0201">Cytochrome c-type biogenesis</keyword>
<dbReference type="SUPFAM" id="SSF52833">
    <property type="entry name" value="Thioredoxin-like"/>
    <property type="match status" value="1"/>
</dbReference>
<evidence type="ECO:0000256" key="4">
    <source>
        <dbReference type="ARBA" id="ARBA00022748"/>
    </source>
</evidence>
<evidence type="ECO:0000256" key="6">
    <source>
        <dbReference type="ARBA" id="ARBA00023136"/>
    </source>
</evidence>
<dbReference type="Proteomes" id="UP001597110">
    <property type="component" value="Unassembled WGS sequence"/>
</dbReference>
<dbReference type="Pfam" id="PF13899">
    <property type="entry name" value="Thioredoxin_7"/>
    <property type="match status" value="1"/>
</dbReference>
<comment type="subcellular location">
    <subcellularLocation>
        <location evidence="1">Cell membrane</location>
        <topology evidence="1">Multi-pass membrane protein</topology>
    </subcellularLocation>
</comment>
<keyword evidence="3 9" id="KW-0812">Transmembrane</keyword>
<evidence type="ECO:0000256" key="9">
    <source>
        <dbReference type="SAM" id="Phobius"/>
    </source>
</evidence>
<dbReference type="PROSITE" id="PS00194">
    <property type="entry name" value="THIOREDOXIN_1"/>
    <property type="match status" value="1"/>
</dbReference>
<evidence type="ECO:0000313" key="13">
    <source>
        <dbReference type="Proteomes" id="UP001597110"/>
    </source>
</evidence>
<comment type="caution">
    <text evidence="12">The sequence shown here is derived from an EMBL/GenBank/DDBJ whole genome shotgun (WGS) entry which is preliminary data.</text>
</comment>
<evidence type="ECO:0000256" key="7">
    <source>
        <dbReference type="ARBA" id="ARBA00023284"/>
    </source>
</evidence>
<feature type="transmembrane region" description="Helical" evidence="9">
    <location>
        <begin position="601"/>
        <end position="618"/>
    </location>
</feature>
<sequence length="803" mass="83521">MPPMFRRLIGALALLPLSIALPAAAAIDEDDLLPVDQAYVLSAEADGADAVAVRWKIAEGYYLYRHRISLEATGPAGVRSGAMQLPKGKPHEDEFFGKTEIYRGQLVATLPRIVGSGGQVTLKIKYQGCADAGLCYPPQTRTLTVSLPGGSASKAASPQPAATAPAASDADDFNPLARNGGGGLAGGLRGALGGGGDAVRTALPEDRAFGFEAIVGDGNTLLLRFTPANGYYLYRDRTEVSLDADGITPGAPKWPPGTSHHDEHFGAVIVYFRQIDVPLPLYRSKPDAQTVTLRVTFQGCETDGICYPPMTRRVKLALPRGEVRAAPAASPVAAKATTPASTTGSAATPAAIPENATAAAPIARDAGTASPAADMTAETGADTRGNAPSAAPPSDDAPAGLLAAMLLALLGGLILNLMPCVLPVLSIKLLGLVESNDGAARAKAHALWYAAGVLVSFVALGAAVLALRHAGEALGWGFQLQKPGVVAALGLVMFAFGLSLSGVWHIGGRWVGAGQGLASRSGAAGDFFTGVLAVVVAAPCTAPFMAPALGWAFTAPTASALLVFACLGLGLALPFLLVGFVPALARLLPRPGAWMDTLKKLLAFPLYATAIWLLWVLAKQRGADAVGLWAVAALAVAFAAWAWTHARMHAARWGFVAALLALLALPWALSRIAALPAHEAARVKQPAESVTVPYSAQRLADLRAANRVVLVNMTADWCVTCKANEKTVFAREGFRDALDKHDAVYMVGDWTDVDPEITAYLQRYKAYGVPLYVVYPRGGGEGSKLPTVLTPALVEDALAKAAQ</sequence>
<reference evidence="13" key="1">
    <citation type="journal article" date="2019" name="Int. J. Syst. Evol. Microbiol.">
        <title>The Global Catalogue of Microorganisms (GCM) 10K type strain sequencing project: providing services to taxonomists for standard genome sequencing and annotation.</title>
        <authorList>
            <consortium name="The Broad Institute Genomics Platform"/>
            <consortium name="The Broad Institute Genome Sequencing Center for Infectious Disease"/>
            <person name="Wu L."/>
            <person name="Ma J."/>
        </authorList>
    </citation>
    <scope>NUCLEOTIDE SEQUENCE [LARGE SCALE GENOMIC DNA]</scope>
    <source>
        <strain evidence="13">CCUG 55585</strain>
    </source>
</reference>
<keyword evidence="13" id="KW-1185">Reference proteome</keyword>
<dbReference type="PANTHER" id="PTHR32234:SF3">
    <property type="entry name" value="SUPPRESSION OF COPPER SENSITIVITY PROTEIN"/>
    <property type="match status" value="1"/>
</dbReference>
<feature type="domain" description="Thioredoxin" evidence="11">
    <location>
        <begin position="681"/>
        <end position="803"/>
    </location>
</feature>
<feature type="chain" id="PRO_5045536198" evidence="10">
    <location>
        <begin position="26"/>
        <end position="803"/>
    </location>
</feature>
<evidence type="ECO:0000256" key="10">
    <source>
        <dbReference type="SAM" id="SignalP"/>
    </source>
</evidence>
<feature type="region of interest" description="Disordered" evidence="8">
    <location>
        <begin position="147"/>
        <end position="175"/>
    </location>
</feature>
<dbReference type="InterPro" id="IPR017937">
    <property type="entry name" value="Thioredoxin_CS"/>
</dbReference>
<dbReference type="SUPFAM" id="SSF74863">
    <property type="entry name" value="Thiol:disulfide interchange protein DsbD, N-terminal domain (DsbD-alpha)"/>
    <property type="match status" value="2"/>
</dbReference>
<feature type="transmembrane region" description="Helical" evidence="9">
    <location>
        <begin position="527"/>
        <end position="546"/>
    </location>
</feature>
<dbReference type="Pfam" id="PF11412">
    <property type="entry name" value="DsbD_N"/>
    <property type="match status" value="2"/>
</dbReference>
<evidence type="ECO:0000259" key="11">
    <source>
        <dbReference type="PROSITE" id="PS51352"/>
    </source>
</evidence>
<keyword evidence="2" id="KW-1003">Cell membrane</keyword>
<accession>A0ABW2Y9H2</accession>
<evidence type="ECO:0000256" key="3">
    <source>
        <dbReference type="ARBA" id="ARBA00022692"/>
    </source>
</evidence>
<dbReference type="InterPro" id="IPR013766">
    <property type="entry name" value="Thioredoxin_domain"/>
</dbReference>
<evidence type="ECO:0000256" key="2">
    <source>
        <dbReference type="ARBA" id="ARBA00022475"/>
    </source>
</evidence>